<evidence type="ECO:0000256" key="5">
    <source>
        <dbReference type="ARBA" id="ARBA00022448"/>
    </source>
</evidence>
<dbReference type="InterPro" id="IPR031737">
    <property type="entry name" value="CNDH2_C"/>
</dbReference>
<dbReference type="Pfam" id="PF06278">
    <property type="entry name" value="CNDH2_N"/>
    <property type="match status" value="1"/>
</dbReference>
<dbReference type="InterPro" id="IPR011989">
    <property type="entry name" value="ARM-like"/>
</dbReference>
<dbReference type="FunFam" id="1.25.10.10:FF:000169">
    <property type="entry name" value="protein VAC14 homolog isoform X1"/>
    <property type="match status" value="1"/>
</dbReference>
<evidence type="ECO:0000256" key="9">
    <source>
        <dbReference type="PROSITE-ProRule" id="PRU00103"/>
    </source>
</evidence>
<feature type="domain" description="Condensin II complex subunit H2 middle" evidence="16">
    <location>
        <begin position="2120"/>
        <end position="2262"/>
    </location>
</feature>
<feature type="domain" description="Nucleoporin Nup133/Nup155-like N-terminal" evidence="13">
    <location>
        <begin position="23"/>
        <end position="468"/>
    </location>
</feature>
<keyword evidence="5" id="KW-0813">Transport</keyword>
<feature type="region of interest" description="Disordered" evidence="10">
    <location>
        <begin position="2243"/>
        <end position="2280"/>
    </location>
</feature>
<evidence type="ECO:0000256" key="10">
    <source>
        <dbReference type="SAM" id="MobiDB-lite"/>
    </source>
</evidence>
<reference evidence="17" key="1">
    <citation type="submission" date="2022-05" db="EMBL/GenBank/DDBJ databases">
        <title>The Musa troglodytarum L. genome provides insights into the mechanism of non-climacteric behaviour and enrichment of carotenoids.</title>
        <authorList>
            <person name="Wang J."/>
        </authorList>
    </citation>
    <scope>NUCLEOTIDE SEQUENCE</scope>
    <source>
        <tissue evidence="17">Leaf</tissue>
    </source>
</reference>
<dbReference type="InterPro" id="IPR007187">
    <property type="entry name" value="Nucleoporin_Nup133/Nup155_C"/>
</dbReference>
<dbReference type="Gene3D" id="1.25.40.440">
    <property type="entry name" value="Nucleoporin, helical domain, central subdomain"/>
    <property type="match status" value="1"/>
</dbReference>
<evidence type="ECO:0000259" key="14">
    <source>
        <dbReference type="Pfam" id="PF11916"/>
    </source>
</evidence>
<feature type="domain" description="Vacuolar protein 14 C-terminal Fig4-binding" evidence="14">
    <location>
        <begin position="1747"/>
        <end position="1813"/>
    </location>
</feature>
<dbReference type="InterPro" id="IPR021841">
    <property type="entry name" value="VAC14_Fig4p-bd"/>
</dbReference>
<protein>
    <recommendedName>
        <fullName evidence="4">Condensin-2 complex subunit H2</fullName>
    </recommendedName>
    <alternativeName>
        <fullName evidence="8">Non-SMC condensin II complex subunit H2</fullName>
    </alternativeName>
</protein>
<evidence type="ECO:0000259" key="15">
    <source>
        <dbReference type="Pfam" id="PF16858"/>
    </source>
</evidence>
<evidence type="ECO:0000259" key="13">
    <source>
        <dbReference type="Pfam" id="PF08801"/>
    </source>
</evidence>
<dbReference type="Gene3D" id="1.25.10.10">
    <property type="entry name" value="Leucine-rich Repeat Variant"/>
    <property type="match status" value="2"/>
</dbReference>
<dbReference type="Pfam" id="PF03177">
    <property type="entry name" value="Nucleoporin_C"/>
    <property type="match status" value="1"/>
</dbReference>
<feature type="domain" description="Condensin-2 complex subunit H2 C-terminal" evidence="15">
    <location>
        <begin position="2428"/>
        <end position="2553"/>
    </location>
</feature>
<dbReference type="GO" id="GO:0006405">
    <property type="term" value="P:RNA export from nucleus"/>
    <property type="evidence" value="ECO:0007669"/>
    <property type="project" value="TreeGrafter"/>
</dbReference>
<gene>
    <name evidence="17" type="ORF">MUK42_09157</name>
</gene>
<evidence type="ECO:0000256" key="7">
    <source>
        <dbReference type="ARBA" id="ARBA00023242"/>
    </source>
</evidence>
<dbReference type="Pfam" id="PF16858">
    <property type="entry name" value="CNDH2_C"/>
    <property type="match status" value="1"/>
</dbReference>
<dbReference type="Pfam" id="PF16869">
    <property type="entry name" value="CNDH2_M"/>
    <property type="match status" value="1"/>
</dbReference>
<dbReference type="Pfam" id="PF12755">
    <property type="entry name" value="Vac14_Fab1_bd"/>
    <property type="match status" value="1"/>
</dbReference>
<feature type="domain" description="Nucleoporin Nup133/Nup155-like C-terminal" evidence="11">
    <location>
        <begin position="618"/>
        <end position="1117"/>
    </location>
</feature>
<evidence type="ECO:0000259" key="12">
    <source>
        <dbReference type="Pfam" id="PF06278"/>
    </source>
</evidence>
<dbReference type="Gene3D" id="1.25.40.450">
    <property type="entry name" value="Nucleoporin, helical domain, N-terminal subdomain"/>
    <property type="match status" value="1"/>
</dbReference>
<dbReference type="GO" id="GO:0000972">
    <property type="term" value="P:transcription-dependent tethering of RNA polymerase II gene DNA at nuclear periphery"/>
    <property type="evidence" value="ECO:0007669"/>
    <property type="project" value="TreeGrafter"/>
</dbReference>
<dbReference type="GO" id="GO:0044611">
    <property type="term" value="C:nuclear pore inner ring"/>
    <property type="evidence" value="ECO:0007669"/>
    <property type="project" value="TreeGrafter"/>
</dbReference>
<comment type="similarity">
    <text evidence="3">Belongs to the VAC14 family.</text>
</comment>
<evidence type="ECO:0000256" key="6">
    <source>
        <dbReference type="ARBA" id="ARBA00023067"/>
    </source>
</evidence>
<feature type="domain" description="Condensin II complex subunit H2 N-terminal" evidence="12">
    <location>
        <begin position="1979"/>
        <end position="2098"/>
    </location>
</feature>
<organism evidence="17 18">
    <name type="scientific">Musa troglodytarum</name>
    <name type="common">fe'i banana</name>
    <dbReference type="NCBI Taxonomy" id="320322"/>
    <lineage>
        <taxon>Eukaryota</taxon>
        <taxon>Viridiplantae</taxon>
        <taxon>Streptophyta</taxon>
        <taxon>Embryophyta</taxon>
        <taxon>Tracheophyta</taxon>
        <taxon>Spermatophyta</taxon>
        <taxon>Magnoliopsida</taxon>
        <taxon>Liliopsida</taxon>
        <taxon>Zingiberales</taxon>
        <taxon>Musaceae</taxon>
        <taxon>Musa</taxon>
    </lineage>
</organism>
<dbReference type="PROSITE" id="PS50077">
    <property type="entry name" value="HEAT_REPEAT"/>
    <property type="match status" value="1"/>
</dbReference>
<evidence type="ECO:0000313" key="18">
    <source>
        <dbReference type="Proteomes" id="UP001055439"/>
    </source>
</evidence>
<dbReference type="GO" id="GO:0030261">
    <property type="term" value="P:chromosome condensation"/>
    <property type="evidence" value="ECO:0007669"/>
    <property type="project" value="UniProtKB-KW"/>
</dbReference>
<dbReference type="Pfam" id="PF11916">
    <property type="entry name" value="Vac14_Fig4_bd"/>
    <property type="match status" value="1"/>
</dbReference>
<accession>A0A9E7EEA6</accession>
<dbReference type="InterPro" id="IPR004870">
    <property type="entry name" value="Nucleoporin_Nup155"/>
</dbReference>
<evidence type="ECO:0000259" key="11">
    <source>
        <dbReference type="Pfam" id="PF03177"/>
    </source>
</evidence>
<dbReference type="InterPro" id="IPR042533">
    <property type="entry name" value="Nucleoporin_Nup155_C_1"/>
</dbReference>
<dbReference type="InterPro" id="IPR016024">
    <property type="entry name" value="ARM-type_fold"/>
</dbReference>
<dbReference type="SUPFAM" id="SSF48371">
    <property type="entry name" value="ARM repeat"/>
    <property type="match status" value="1"/>
</dbReference>
<dbReference type="PANTHER" id="PTHR10350">
    <property type="entry name" value="NUCLEAR PORE COMPLEX PROTEIN NUP155"/>
    <property type="match status" value="1"/>
</dbReference>
<evidence type="ECO:0000256" key="3">
    <source>
        <dbReference type="ARBA" id="ARBA00010225"/>
    </source>
</evidence>
<comment type="similarity">
    <text evidence="2">Belongs to the non-repetitive/WGA-negative nucleoporin family.</text>
</comment>
<keyword evidence="7" id="KW-0539">Nucleus</keyword>
<dbReference type="FunFam" id="1.25.40.450:FF:000003">
    <property type="entry name" value="Nuclear pore complex protein NUP155"/>
    <property type="match status" value="1"/>
</dbReference>
<dbReference type="EMBL" id="CP097502">
    <property type="protein sequence ID" value="URD74802.1"/>
    <property type="molecule type" value="Genomic_DNA"/>
</dbReference>
<name>A0A9E7EEA6_9LILI</name>
<dbReference type="Pfam" id="PF08801">
    <property type="entry name" value="Nucleoporin_N"/>
    <property type="match status" value="1"/>
</dbReference>
<evidence type="ECO:0000313" key="17">
    <source>
        <dbReference type="EMBL" id="URD74802.1"/>
    </source>
</evidence>
<dbReference type="InterPro" id="IPR021133">
    <property type="entry name" value="HEAT_type_2"/>
</dbReference>
<dbReference type="InterPro" id="IPR014908">
    <property type="entry name" value="Nucleoporin_Nup133/Nup155_N"/>
</dbReference>
<dbReference type="InterPro" id="IPR042537">
    <property type="entry name" value="Nucleoporin_Nup155_C_2"/>
</dbReference>
<evidence type="ECO:0000256" key="8">
    <source>
        <dbReference type="ARBA" id="ARBA00030479"/>
    </source>
</evidence>
<sequence length="2638" mass="292560">MRVTRTIVSKKWEEELGEINDWWPTLVEVVETRELPSLLIERYNASGGEGTALCGIFSEIRRAWASVDNSLFLWRFDKWDGQCPEYSADEQAICAVGLAKSKSGIFVEAIQYLLVLATPVECSKLTASGFPGVSGDGSDPYAEISLQPLPEYRIPSDGVTMTCITCTDKGRIFLAGRDGHVYEMQYSTGSGWHKRCRKVCLTTGLGSLLSRWIVPNAFKFGSVDPILDMVVDNERHIIYARTEAMKVQVFDLGENGEGLLTKISEEKNLIDPREAQYGGRRSVGPRAVTRGAKPTIVCIAPLSTIESKRLHLVAVLSDGRRLYLSTSSGGTNSSIGGSFQRPSCLKVIATRPSPPLGVGGGLNYGTMSASGRVQPEDLTLKVEAAFHSGGSLVLSDSSASAMSSLLIVNQDSSVQSSLSGNFGMTTRSTRALRELVSSLPIEGRMLTAADVLPLPDTVVTVQSLFSDAEAFAGLGEAPEKPSGKHWARGDLPTQHILPRRRVVVFSTMGLMEVAFNRPVDILRKLIESNAPRSQIEDLFNRFGIGEAAAMCLMLAAKLVYDAENLSNTVSEKAAEAFEDPRLVGMPQIDGSTGLTSARSPSGGFSMGQVVQEAEPVFSGAYEGLCLCSSRLLFPIWELPVMVVHGNIGRFEEGVILCRLPVDTMKILESKIRSLEQFLRSRRNKRRGLYGYVAGLGDHYGSILYGTGNQGTGRNLFGRQTRNAEAGDGGAGSKRQRLVYTSAELAAMEVRAMECLRRLLRRSSEALFLLQLICLHNVTRLVQGLDNSLRQKFIQLTFNQLVCSEEGDLLAIRLITGLVEYYIGPDGKGTVDEISEKLREGCPSYYNESDYKYFLAVECLEKASVTVNAHEREILARDAFNLLTKVPESADLSTICKRFEDLRFYEAVVRLPLQKAQALDAQGDAVNLNIDPGQRDNTLALREQCYEIIMDALRSLKGVGQNGKSREFGTSRLSSVASLDQASRDKYIQQIIQLSVQWPDASFHEHLYRTLIDVGLENKLLEYGGSDLVPFLQSAGRKPLQEVHAVNVVNSTALQGSDMRAPIVSGQAKYLDLLARYHVLKRQHLLAAHVLYRLAERPCTDTEEAPTLHQRDTKLSHMVYPAQERLTSGVELVGDEDVARALFTACKGSAEPVLSSYDQLLNGAILLSSNLKLRLLRSVLVVLREWAMSVLAHKLGTTAVGASFILGGAPSREQTAAVGQGVWDKITSLANSFVDRKRAIAGFRSGPTRFYPPRCSDSWRRRSGDGHPPRFLIGTLEIPIRVRHGDMTDALSLIPASVLRNLADKLYEKRKNAALEIEGIVKQLAVAREHEKISALINLLATEFAYSPQANHRKGGLIGFAAATVGLSTEAAKHLEVTVHGVFLIWKSCLIADTTVTGLDDADNQIVPPVLNSFADQDSRVRYYACEALYNIAKVVRGDFIIFFNKIFDELCKLSADSDPNVQSAAHLLDRLIKDIVTDSDRFSIEEFIPLLRERMNVLNPYVRQFLVGWITVLDSVPEIDMLGFLPDFLDGLFNMLSDSSHEIRQQADSALSEFLQEIKSSPNVDYGRMAEILVQRAGSPDEFTRLTSITWINEFVRLGGEQLVPYYADILGAILPCISDKEEKIRVVARETNEELRAIRADPADGFNIHAILSIARRCIFQSPAISLALRDLTSEWETTRIEALHWIATLLAQHRTEVISYLNHTYDSLLSALSDSSDEVVLLVLDVHACIAKDAEYFCRLVELLAYNHASSVIQSLGEEDIDAKFLVQLDKLIRLLETPIFAYLRLQLLEPGKHTWLLKTLYGLLLLLPQCVDKWYDGMCCGTLKGTEERKRSTRPAEMGGCHKRKRGRAELDMEKQSAAFKILRTRLKTVPSYAVGIEQLKHSSSGNPYSQILQIMEGNKTQDAANVCNAINFPARLQQFEQMQLRHRVHSKSRLMSLNSTSSAVSQGRRWTFRLRLSKMSGRDGLVGSDESGGTRFHFLQPNRDLQSNWEVDLAKKLEEYLLKICSGEISSDQDHELNSVNFAEAALLLQGSIQVYSRKVEYLHSLVLHALEFLSQKRHHQDENASSQPDANGDESNAVFEEGNEFFLGLDDVPVVAKNCLHDELEKNESSKHFAKPPANLLVLEGDCLDSCGESSELETYLLATCDFYGDFLLLDPCDARAVYDFSRTGSSVRSKKCCSPLKSPIIRSGGTAHKSSLGKNQGLNIDKFSEDCSGFGINNDTQFSGSHVDHGYPDDDMHHVDEPNFACSNPRDESDDDIDDPWKPLNPHEPGNLKVKPFKRVKGFGRHVTHYSRRNTRTSQFPIAKLDAIIDPEFAESFKAQQSLQKRLHESEPLPLFEKLRRTLNFGEEVTYNGFCDFGDDNDENGVENDAPDFSQEEIDLPNGMYDTDAEGPLCNEKQGNGANTSDGVKAFEQENLDLHANLEDLCRAHLDSLLATIAETEKQTEMAARVSTWKQRVEQTLEEQETCPPFDIHLYGERILDKLLLEAESGDGIPFTNVVEGQSKHEVARIFSALLQLVNNGNVDLQTAPAKGELVCHTDLNPFYVKLTGNGSRRGEINDRSARKRLKSPVRKACKKTNFSTSEAISPSKSAAQNGRLSAKLVKGSIIRFTPDGKRRRRSGRFIEPFDLQSTG</sequence>
<dbReference type="Gene3D" id="1.20.58.1780">
    <property type="match status" value="1"/>
</dbReference>
<keyword evidence="6" id="KW-0226">DNA condensation</keyword>
<evidence type="ECO:0000256" key="4">
    <source>
        <dbReference type="ARBA" id="ARBA00016903"/>
    </source>
</evidence>
<keyword evidence="18" id="KW-1185">Reference proteome</keyword>
<proteinExistence type="inferred from homology"/>
<dbReference type="FunFam" id="1.25.10.10:FF:000411">
    <property type="entry name" value="protein VAC14 homolog"/>
    <property type="match status" value="1"/>
</dbReference>
<evidence type="ECO:0000256" key="2">
    <source>
        <dbReference type="ARBA" id="ARBA00007373"/>
    </source>
</evidence>
<dbReference type="InterPro" id="IPR031719">
    <property type="entry name" value="H2_M"/>
</dbReference>
<evidence type="ECO:0000259" key="16">
    <source>
        <dbReference type="Pfam" id="PF16869"/>
    </source>
</evidence>
<dbReference type="FunFam" id="1.25.40.440:FF:000002">
    <property type="entry name" value="Nuclear pore complex protein NUP155"/>
    <property type="match status" value="1"/>
</dbReference>
<comment type="subcellular location">
    <subcellularLocation>
        <location evidence="1">Nucleus</location>
    </subcellularLocation>
</comment>
<dbReference type="GO" id="GO:0006606">
    <property type="term" value="P:protein import into nucleus"/>
    <property type="evidence" value="ECO:0007669"/>
    <property type="project" value="TreeGrafter"/>
</dbReference>
<evidence type="ECO:0000256" key="1">
    <source>
        <dbReference type="ARBA" id="ARBA00004123"/>
    </source>
</evidence>
<feature type="repeat" description="HEAT" evidence="9">
    <location>
        <begin position="1405"/>
        <end position="1440"/>
    </location>
</feature>
<dbReference type="Proteomes" id="UP001055439">
    <property type="component" value="Chromosome 1"/>
</dbReference>
<dbReference type="InterPro" id="IPR009378">
    <property type="entry name" value="H2_N"/>
</dbReference>
<dbReference type="PANTHER" id="PTHR10350:SF6">
    <property type="entry name" value="NUCLEAR PORE COMPLEX PROTEIN NUP155"/>
    <property type="match status" value="1"/>
</dbReference>
<dbReference type="OrthoDB" id="338970at2759"/>
<dbReference type="GO" id="GO:0036228">
    <property type="term" value="P:protein localization to nuclear inner membrane"/>
    <property type="evidence" value="ECO:0007669"/>
    <property type="project" value="TreeGrafter"/>
</dbReference>
<dbReference type="GO" id="GO:0017056">
    <property type="term" value="F:structural constituent of nuclear pore"/>
    <property type="evidence" value="ECO:0007669"/>
    <property type="project" value="InterPro"/>
</dbReference>